<gene>
    <name evidence="3" type="ORF">F4U95_05160</name>
    <name evidence="2" type="ORF">F4U96_05160</name>
</gene>
<name>A0A5J5I7M4_9SPHN</name>
<evidence type="ECO:0000313" key="5">
    <source>
        <dbReference type="Proteomes" id="UP000326364"/>
    </source>
</evidence>
<organism evidence="3 4">
    <name type="scientific">Sphingobium limneticum</name>
    <dbReference type="NCBI Taxonomy" id="1007511"/>
    <lineage>
        <taxon>Bacteria</taxon>
        <taxon>Pseudomonadati</taxon>
        <taxon>Pseudomonadota</taxon>
        <taxon>Alphaproteobacteria</taxon>
        <taxon>Sphingomonadales</taxon>
        <taxon>Sphingomonadaceae</taxon>
        <taxon>Sphingobium</taxon>
    </lineage>
</organism>
<dbReference type="GO" id="GO:0003676">
    <property type="term" value="F:nucleic acid binding"/>
    <property type="evidence" value="ECO:0007669"/>
    <property type="project" value="InterPro"/>
</dbReference>
<dbReference type="InterPro" id="IPR036397">
    <property type="entry name" value="RNaseH_sf"/>
</dbReference>
<feature type="compositionally biased region" description="Low complexity" evidence="1">
    <location>
        <begin position="790"/>
        <end position="801"/>
    </location>
</feature>
<dbReference type="RefSeq" id="WP_150443117.1">
    <property type="nucleotide sequence ID" value="NZ_VYQA01000003.1"/>
</dbReference>
<evidence type="ECO:0000256" key="1">
    <source>
        <dbReference type="SAM" id="MobiDB-lite"/>
    </source>
</evidence>
<dbReference type="AlphaFoldDB" id="A0A5J5I7M4"/>
<feature type="region of interest" description="Disordered" evidence="1">
    <location>
        <begin position="740"/>
        <end position="861"/>
    </location>
</feature>
<comment type="caution">
    <text evidence="3">The sequence shown here is derived from an EMBL/GenBank/DDBJ whole genome shotgun (WGS) entry which is preliminary data.</text>
</comment>
<evidence type="ECO:0000313" key="3">
    <source>
        <dbReference type="EMBL" id="KAA9032098.1"/>
    </source>
</evidence>
<proteinExistence type="predicted"/>
<dbReference type="Proteomes" id="UP000325933">
    <property type="component" value="Unassembled WGS sequence"/>
</dbReference>
<feature type="compositionally biased region" description="Basic and acidic residues" evidence="1">
    <location>
        <begin position="834"/>
        <end position="846"/>
    </location>
</feature>
<sequence length="861" mass="97221">MSGGEEKPKPVMSWNLDIEPGDEVKLFRVPYIFERVDPDDVVTFRPPSDRKGGDFMIETADGQMRKPTTSEVGLIWAEGNLQFVEAALGTAARRFARQQKKDISQAKAEDEEAPFKVALLRLFDNSSFTKSDNSINLFMKAALAIPEIAAMEGAREVAPTTFRRWLRERGTKGARKVWDCVDMTGRMPRTWTIPHPIEIVMYWAIRATHVRGDIQKNYDRYVADIYKINNGKPLNRNFCVDPSGEDDPCERPAEYPVPAKPYKAISYKRFWRMCRALKSTGYKAKTSPHAAYQLFGGGGESELATHLGAFCWMDDTPIPRIYFFDEETGINIGQCTLTLMIEALSRVIVGWHLNIGAASSSSVLNTVLHANRPKHAIVTEDILEIDPDCVWFRLKPGVIGFDNSTANHGRSVEDVLSDAYMGTFFAGSDMPRDKSPMERVIGTVLDMAVKQDPDANYDIARMRRYKFNAMTGGVDTDERELIPMSFQRGMRMIDQAVMTCNVTRHKAHDSRPPGLVWAQKLQGRDLDKLVDEERFADSIGDVDFEMEMTSSGIDRFSRHYTPGAVDMTRIIREFNDGVRRAKDDIGFDRRPNTDDRKKHSHRVKGKYSREDIGLVKVWNPYHEPPQWEHFHCTDPSVHGMPLWLHERCLELAKQEALEYCTPEQQSYVRARLFEQWADVNEKSAARERQAIGKAVNDPAVKKHFAKYVVVRDEDPPEPVEVGPEPSTFVEHGSAVGKRLDAHIPTPRQKPKPTKKVAKLTQTEEPPVAVPPEMPAVETVGRRGRPPKVKSQQASQDQAAPDGGDGQAPELPQLPTYISRRDKRLGRTNAAPRDAGTHHQSAERPDQRGSSGPRSMKWGDDI</sequence>
<reference evidence="4 5" key="1">
    <citation type="submission" date="2019-09" db="EMBL/GenBank/DDBJ databases">
        <authorList>
            <person name="Feng G."/>
        </authorList>
    </citation>
    <scope>NUCLEOTIDE SEQUENCE [LARGE SCALE GENOMIC DNA]</scope>
    <source>
        <strain evidence="3 4">KACC 19283</strain>
        <strain evidence="2 5">KACC 19284</strain>
    </source>
</reference>
<dbReference type="Gene3D" id="3.30.420.10">
    <property type="entry name" value="Ribonuclease H-like superfamily/Ribonuclease H"/>
    <property type="match status" value="1"/>
</dbReference>
<keyword evidence="5" id="KW-1185">Reference proteome</keyword>
<dbReference type="Proteomes" id="UP000326364">
    <property type="component" value="Unassembled WGS sequence"/>
</dbReference>
<feature type="compositionally biased region" description="Basic residues" evidence="1">
    <location>
        <begin position="748"/>
        <end position="757"/>
    </location>
</feature>
<dbReference type="EMBL" id="VYQA01000003">
    <property type="protein sequence ID" value="KAA9032098.1"/>
    <property type="molecule type" value="Genomic_DNA"/>
</dbReference>
<protein>
    <submittedName>
        <fullName evidence="3">Uncharacterized protein</fullName>
    </submittedName>
</protein>
<dbReference type="EMBL" id="VYQB01000003">
    <property type="protein sequence ID" value="KAA9019641.1"/>
    <property type="molecule type" value="Genomic_DNA"/>
</dbReference>
<evidence type="ECO:0000313" key="2">
    <source>
        <dbReference type="EMBL" id="KAA9019641.1"/>
    </source>
</evidence>
<accession>A0A5J5I7M4</accession>
<evidence type="ECO:0000313" key="4">
    <source>
        <dbReference type="Proteomes" id="UP000325933"/>
    </source>
</evidence>